<comment type="caution">
    <text evidence="2">The sequence shown here is derived from an EMBL/GenBank/DDBJ whole genome shotgun (WGS) entry which is preliminary data.</text>
</comment>
<dbReference type="SUPFAM" id="SSF56672">
    <property type="entry name" value="DNA/RNA polymerases"/>
    <property type="match status" value="1"/>
</dbReference>
<dbReference type="PANTHER" id="PTHR24559:SF444">
    <property type="entry name" value="REVERSE TRANSCRIPTASE DOMAIN-CONTAINING PROTEIN"/>
    <property type="match status" value="1"/>
</dbReference>
<feature type="region of interest" description="Disordered" evidence="1">
    <location>
        <begin position="957"/>
        <end position="996"/>
    </location>
</feature>
<feature type="compositionally biased region" description="Low complexity" evidence="1">
    <location>
        <begin position="666"/>
        <end position="696"/>
    </location>
</feature>
<sequence>MSAGFQANMSRLRLSKPHNSFHPSSVRVEPIAIVCSGYFGCIATLILFSTTRVQAEGCTFGPETIVHSSGISLLLHSMHAFISVMPYFPVEFTEFVITGFDIGGGDLNFPLSKAKISFGDFVRSVNLSRLHFDCGLSRLRVYFSKNLASIKLESGKLFARLIEEFGFALHQASQAGQSCAEACGTAGYDPPHMIVIVGTTGPVSFGAYGDEGVVRIIARAARICMDYRKLSEIAIRNRCHQMRVHEEEIPKTDFKTRYGHFEFTVMPFGLTKAPTVFIELMRGARVAFEDEFRATKEIEVSCEAQQGQSGVKRKLFESFRNKMGNEPILALPEGSNNFVVMREARVMMRDVRTLIIKEEHATKYSVRPGAEIGEGKMIGLEMKQETTKVVVIKERLKEAKDCVVRFGKNGELAPRLIETFFVEESVRIMDHETTWPIVVRHESEKMAWPIMCPPLLSSLSENVPVLCKDVSLWSQVGPLGIISLRLIIISPFAKSTVISISSDSSDESVGPQVLQVILFGTIPTSIPVIPVVHDEVPIAPADLIVASKVGAVFVISPTGVLDLVDYSSSSNYDPSKDSLPIAPELPLVSPFLCFDDSEADSESEPAEQRPERHESLTPSFDFPLAPIVAPLGIRRRPAFFVRPGKAIPFGRPYRTHPNGPYFTPDPSSSSSSLDSSTYISLGSSSDSSSVHSPGQSHQDHRLELHHLDWLIPLLGLHDVVRILCVRGLHYSSFIRSAPLSTLYPPTTSNSSLNSSSERSLDSSSPSVRLSRKRCKSPTTLVQSSTLISRSIARALADLPPHKRFRDLGIIEGVGAHTENGIDLGVEVATSDIREDEKEFEAKAGAGGTMEIIVDPLATGCISKPTEGDAPDLEGTLYDISVYIYEVPLDRITEFETAQRPLEAERLGRQSSSSHGTFLEVALGSTMTNTRSEMTPVAIEEMINRRVTEALETHEANKNIGLGNGNNEGGNGHGNGNGNGRGKGNRNHNENDRDARPVSRECTYQDFMKCQPLSFKGTEGVVRLMRWFEKMEIVFHISNSSKKYQAKYATCTQLNNALTWWNSHKRTIGADAAFFMSWRELIKLIVKAYCPRTEIQKMESEL</sequence>
<dbReference type="AlphaFoldDB" id="A0A6L2JUJ6"/>
<evidence type="ECO:0000256" key="1">
    <source>
        <dbReference type="SAM" id="MobiDB-lite"/>
    </source>
</evidence>
<protein>
    <recommendedName>
        <fullName evidence="3">Reverse transcriptase domain-containing protein</fullName>
    </recommendedName>
</protein>
<dbReference type="EMBL" id="BKCJ010001297">
    <property type="protein sequence ID" value="GEU40399.1"/>
    <property type="molecule type" value="Genomic_DNA"/>
</dbReference>
<dbReference type="InterPro" id="IPR043502">
    <property type="entry name" value="DNA/RNA_pol_sf"/>
</dbReference>
<feature type="region of interest" description="Disordered" evidence="1">
    <location>
        <begin position="745"/>
        <end position="776"/>
    </location>
</feature>
<feature type="compositionally biased region" description="Basic and acidic residues" evidence="1">
    <location>
        <begin position="986"/>
        <end position="996"/>
    </location>
</feature>
<reference evidence="2" key="1">
    <citation type="journal article" date="2019" name="Sci. Rep.">
        <title>Draft genome of Tanacetum cinerariifolium, the natural source of mosquito coil.</title>
        <authorList>
            <person name="Yamashiro T."/>
            <person name="Shiraishi A."/>
            <person name="Satake H."/>
            <person name="Nakayama K."/>
        </authorList>
    </citation>
    <scope>NUCLEOTIDE SEQUENCE</scope>
</reference>
<organism evidence="2">
    <name type="scientific">Tanacetum cinerariifolium</name>
    <name type="common">Dalmatian daisy</name>
    <name type="synonym">Chrysanthemum cinerariifolium</name>
    <dbReference type="NCBI Taxonomy" id="118510"/>
    <lineage>
        <taxon>Eukaryota</taxon>
        <taxon>Viridiplantae</taxon>
        <taxon>Streptophyta</taxon>
        <taxon>Embryophyta</taxon>
        <taxon>Tracheophyta</taxon>
        <taxon>Spermatophyta</taxon>
        <taxon>Magnoliopsida</taxon>
        <taxon>eudicotyledons</taxon>
        <taxon>Gunneridae</taxon>
        <taxon>Pentapetalae</taxon>
        <taxon>asterids</taxon>
        <taxon>campanulids</taxon>
        <taxon>Asterales</taxon>
        <taxon>Asteraceae</taxon>
        <taxon>Asteroideae</taxon>
        <taxon>Anthemideae</taxon>
        <taxon>Anthemidinae</taxon>
        <taxon>Tanacetum</taxon>
    </lineage>
</organism>
<feature type="region of interest" description="Disordered" evidence="1">
    <location>
        <begin position="597"/>
        <end position="618"/>
    </location>
</feature>
<evidence type="ECO:0008006" key="3">
    <source>
        <dbReference type="Google" id="ProtNLM"/>
    </source>
</evidence>
<feature type="region of interest" description="Disordered" evidence="1">
    <location>
        <begin position="651"/>
        <end position="697"/>
    </location>
</feature>
<feature type="compositionally biased region" description="Gly residues" evidence="1">
    <location>
        <begin position="961"/>
        <end position="981"/>
    </location>
</feature>
<dbReference type="Gene3D" id="3.10.10.10">
    <property type="entry name" value="HIV Type 1 Reverse Transcriptase, subunit A, domain 1"/>
    <property type="match status" value="1"/>
</dbReference>
<dbReference type="PANTHER" id="PTHR24559">
    <property type="entry name" value="TRANSPOSON TY3-I GAG-POL POLYPROTEIN"/>
    <property type="match status" value="1"/>
</dbReference>
<evidence type="ECO:0000313" key="2">
    <source>
        <dbReference type="EMBL" id="GEU40399.1"/>
    </source>
</evidence>
<accession>A0A6L2JUJ6</accession>
<proteinExistence type="predicted"/>
<name>A0A6L2JUJ6_TANCI</name>
<dbReference type="InterPro" id="IPR053134">
    <property type="entry name" value="RNA-dir_DNA_polymerase"/>
</dbReference>
<feature type="compositionally biased region" description="Low complexity" evidence="1">
    <location>
        <begin position="748"/>
        <end position="768"/>
    </location>
</feature>
<feature type="compositionally biased region" description="Basic and acidic residues" evidence="1">
    <location>
        <begin position="606"/>
        <end position="615"/>
    </location>
</feature>
<gene>
    <name evidence="2" type="ORF">Tci_012377</name>
</gene>